<feature type="region of interest" description="Disordered" evidence="1">
    <location>
        <begin position="1"/>
        <end position="24"/>
    </location>
</feature>
<reference evidence="2 3" key="1">
    <citation type="submission" date="2024-02" db="EMBL/GenBank/DDBJ databases">
        <title>de novo genome assembly of Solanum bulbocastanum strain 11H21.</title>
        <authorList>
            <person name="Hosaka A.J."/>
        </authorList>
    </citation>
    <scope>NUCLEOTIDE SEQUENCE [LARGE SCALE GENOMIC DNA]</scope>
    <source>
        <tissue evidence="2">Young leaves</tissue>
    </source>
</reference>
<sequence>MPQSHIFNDTFPIPPHQHHQSLNR</sequence>
<protein>
    <submittedName>
        <fullName evidence="2">Uncharacterized protein</fullName>
    </submittedName>
</protein>
<dbReference type="Proteomes" id="UP001371456">
    <property type="component" value="Unassembled WGS sequence"/>
</dbReference>
<evidence type="ECO:0000313" key="2">
    <source>
        <dbReference type="EMBL" id="KAK6775689.1"/>
    </source>
</evidence>
<evidence type="ECO:0000313" key="3">
    <source>
        <dbReference type="Proteomes" id="UP001371456"/>
    </source>
</evidence>
<dbReference type="EMBL" id="JBANQN010000011">
    <property type="protein sequence ID" value="KAK6775689.1"/>
    <property type="molecule type" value="Genomic_DNA"/>
</dbReference>
<dbReference type="AlphaFoldDB" id="A0AAN8Y1D1"/>
<organism evidence="2 3">
    <name type="scientific">Solanum bulbocastanum</name>
    <name type="common">Wild potato</name>
    <dbReference type="NCBI Taxonomy" id="147425"/>
    <lineage>
        <taxon>Eukaryota</taxon>
        <taxon>Viridiplantae</taxon>
        <taxon>Streptophyta</taxon>
        <taxon>Embryophyta</taxon>
        <taxon>Tracheophyta</taxon>
        <taxon>Spermatophyta</taxon>
        <taxon>Magnoliopsida</taxon>
        <taxon>eudicotyledons</taxon>
        <taxon>Gunneridae</taxon>
        <taxon>Pentapetalae</taxon>
        <taxon>asterids</taxon>
        <taxon>lamiids</taxon>
        <taxon>Solanales</taxon>
        <taxon>Solanaceae</taxon>
        <taxon>Solanoideae</taxon>
        <taxon>Solaneae</taxon>
        <taxon>Solanum</taxon>
    </lineage>
</organism>
<keyword evidence="3" id="KW-1185">Reference proteome</keyword>
<proteinExistence type="predicted"/>
<evidence type="ECO:0000256" key="1">
    <source>
        <dbReference type="SAM" id="MobiDB-lite"/>
    </source>
</evidence>
<gene>
    <name evidence="2" type="ORF">RDI58_026690</name>
</gene>
<accession>A0AAN8Y1D1</accession>
<name>A0AAN8Y1D1_SOLBU</name>
<comment type="caution">
    <text evidence="2">The sequence shown here is derived from an EMBL/GenBank/DDBJ whole genome shotgun (WGS) entry which is preliminary data.</text>
</comment>